<dbReference type="InterPro" id="IPR036388">
    <property type="entry name" value="WH-like_DNA-bd_sf"/>
</dbReference>
<dbReference type="GO" id="GO:0008168">
    <property type="term" value="F:methyltransferase activity"/>
    <property type="evidence" value="ECO:0007669"/>
    <property type="project" value="UniProtKB-KW"/>
</dbReference>
<dbReference type="RefSeq" id="WP_140741018.1">
    <property type="nucleotide sequence ID" value="NZ_RCZM01000004.1"/>
</dbReference>
<evidence type="ECO:0000313" key="4">
    <source>
        <dbReference type="Proteomes" id="UP000317722"/>
    </source>
</evidence>
<dbReference type="InterPro" id="IPR014048">
    <property type="entry name" value="MethylDNA_cys_MeTrfase_DNA-bd"/>
</dbReference>
<dbReference type="SUPFAM" id="SSF46767">
    <property type="entry name" value="Methylated DNA-protein cysteine methyltransferase, C-terminal domain"/>
    <property type="match status" value="1"/>
</dbReference>
<sequence length="119" mass="12916">MVTQSGRVTGAPSEFADDVLEVVDTIPEGKVMTYGDIAELLGRGGARGVGNVMARYGSDVPWWRVIRSGGNFPRGLEAEALAHYREEGTPLVRGQVDGRRVDLTRARWLEAKPPVLPPS</sequence>
<dbReference type="Proteomes" id="UP000317722">
    <property type="component" value="Unassembled WGS sequence"/>
</dbReference>
<dbReference type="PANTHER" id="PTHR42942:SF1">
    <property type="entry name" value="ALKYLTRANSFERASE-LIKE PROTEIN 1"/>
    <property type="match status" value="1"/>
</dbReference>
<reference evidence="3 4" key="1">
    <citation type="journal article" date="2019" name="Environ. Microbiol.">
        <title>Species interactions and distinct microbial communities in high Arctic permafrost affected cryosols are associated with the CH4 and CO2 gas fluxes.</title>
        <authorList>
            <person name="Altshuler I."/>
            <person name="Hamel J."/>
            <person name="Turney S."/>
            <person name="Magnuson E."/>
            <person name="Levesque R."/>
            <person name="Greer C."/>
            <person name="Whyte L.G."/>
        </authorList>
    </citation>
    <scope>NUCLEOTIDE SEQUENCE [LARGE SCALE GENOMIC DNA]</scope>
    <source>
        <strain evidence="3 4">S9.3A</strain>
    </source>
</reference>
<organism evidence="3 4">
    <name type="scientific">Pedococcus bigeumensis</name>
    <dbReference type="NCBI Taxonomy" id="433644"/>
    <lineage>
        <taxon>Bacteria</taxon>
        <taxon>Bacillati</taxon>
        <taxon>Actinomycetota</taxon>
        <taxon>Actinomycetes</taxon>
        <taxon>Micrococcales</taxon>
        <taxon>Intrasporangiaceae</taxon>
        <taxon>Pedococcus</taxon>
    </lineage>
</organism>
<comment type="caution">
    <text evidence="3">The sequence shown here is derived from an EMBL/GenBank/DDBJ whole genome shotgun (WGS) entry which is preliminary data.</text>
</comment>
<evidence type="ECO:0000256" key="1">
    <source>
        <dbReference type="ARBA" id="ARBA00022763"/>
    </source>
</evidence>
<keyword evidence="3" id="KW-0808">Transferase</keyword>
<dbReference type="GO" id="GO:0032259">
    <property type="term" value="P:methylation"/>
    <property type="evidence" value="ECO:0007669"/>
    <property type="project" value="UniProtKB-KW"/>
</dbReference>
<dbReference type="InterPro" id="IPR052520">
    <property type="entry name" value="ATL_DNA_repair"/>
</dbReference>
<protein>
    <submittedName>
        <fullName evidence="3">Cysteine methyltransferase</fullName>
    </submittedName>
</protein>
<dbReference type="CDD" id="cd06445">
    <property type="entry name" value="ATase"/>
    <property type="match status" value="1"/>
</dbReference>
<dbReference type="InterPro" id="IPR036217">
    <property type="entry name" value="MethylDNA_cys_MeTrfase_DNAb"/>
</dbReference>
<dbReference type="PANTHER" id="PTHR42942">
    <property type="entry name" value="6-O-METHYLGUANINE DNA METHYLTRANSFERASE"/>
    <property type="match status" value="1"/>
</dbReference>
<dbReference type="Gene3D" id="1.10.10.10">
    <property type="entry name" value="Winged helix-like DNA-binding domain superfamily/Winged helix DNA-binding domain"/>
    <property type="match status" value="1"/>
</dbReference>
<keyword evidence="4" id="KW-1185">Reference proteome</keyword>
<dbReference type="OrthoDB" id="9132167at2"/>
<dbReference type="Pfam" id="PF01035">
    <property type="entry name" value="DNA_binding_1"/>
    <property type="match status" value="1"/>
</dbReference>
<keyword evidence="3" id="KW-0489">Methyltransferase</keyword>
<keyword evidence="1" id="KW-0227">DNA damage</keyword>
<dbReference type="EMBL" id="RCZM01000004">
    <property type="protein sequence ID" value="TPG15968.1"/>
    <property type="molecule type" value="Genomic_DNA"/>
</dbReference>
<name>A0A502CSW0_9MICO</name>
<accession>A0A502CSW0</accession>
<proteinExistence type="predicted"/>
<dbReference type="GO" id="GO:0006281">
    <property type="term" value="P:DNA repair"/>
    <property type="evidence" value="ECO:0007669"/>
    <property type="project" value="InterPro"/>
</dbReference>
<evidence type="ECO:0000259" key="2">
    <source>
        <dbReference type="Pfam" id="PF01035"/>
    </source>
</evidence>
<dbReference type="AlphaFoldDB" id="A0A502CSW0"/>
<evidence type="ECO:0000313" key="3">
    <source>
        <dbReference type="EMBL" id="TPG15968.1"/>
    </source>
</evidence>
<gene>
    <name evidence="3" type="ORF">EAH86_12020</name>
</gene>
<feature type="domain" description="Methylated-DNA-[protein]-cysteine S-methyltransferase DNA binding" evidence="2">
    <location>
        <begin position="14"/>
        <end position="72"/>
    </location>
</feature>